<evidence type="ECO:0000259" key="3">
    <source>
        <dbReference type="PROSITE" id="PS50902"/>
    </source>
</evidence>
<dbReference type="Proteomes" id="UP001156196">
    <property type="component" value="Chromosome"/>
</dbReference>
<dbReference type="InterPro" id="IPR001226">
    <property type="entry name" value="Flavodoxin_CS"/>
</dbReference>
<comment type="cofactor">
    <cofactor evidence="1">
        <name>[4Fe-4S] cluster</name>
        <dbReference type="ChEBI" id="CHEBI:49883"/>
    </cofactor>
</comment>
<dbReference type="PROSITE" id="PS50902">
    <property type="entry name" value="FLAVODOXIN_LIKE"/>
    <property type="match status" value="1"/>
</dbReference>
<dbReference type="InterPro" id="IPR008254">
    <property type="entry name" value="Flavodoxin/NO_synth"/>
</dbReference>
<dbReference type="GeneID" id="76730464"/>
<sequence length="161" mass="17198">MILIVYYSGEGHTEKVATVLAEKVGGRLARIEPVSEVGMFRKGMMPMFGTRAEIRPMKTDLSDVDFLVVATPVWSRKVPPYVNEYLAGVKNAAGKPFSVLAEMGGSGGENAVEIVRKSLEAKGMRFVSSAVTVESEVDAGRFGPTIEEFARTIAGVAAPAS</sequence>
<name>A0AAX3ECW9_9EURY</name>
<dbReference type="InterPro" id="IPR005025">
    <property type="entry name" value="FMN_Rdtase-like_dom"/>
</dbReference>
<dbReference type="GO" id="GO:0010181">
    <property type="term" value="F:FMN binding"/>
    <property type="evidence" value="ECO:0007669"/>
    <property type="project" value="InterPro"/>
</dbReference>
<evidence type="ECO:0000256" key="2">
    <source>
        <dbReference type="ARBA" id="ARBA00038292"/>
    </source>
</evidence>
<dbReference type="InterPro" id="IPR029039">
    <property type="entry name" value="Flavoprotein-like_sf"/>
</dbReference>
<dbReference type="SUPFAM" id="SSF52218">
    <property type="entry name" value="Flavoproteins"/>
    <property type="match status" value="1"/>
</dbReference>
<dbReference type="GO" id="GO:0016491">
    <property type="term" value="F:oxidoreductase activity"/>
    <property type="evidence" value="ECO:0007669"/>
    <property type="project" value="InterPro"/>
</dbReference>
<protein>
    <submittedName>
        <fullName evidence="4">NAD(P)H-dependent oxidoreductase</fullName>
    </submittedName>
</protein>
<dbReference type="KEGG" id="msum:OH143_06190"/>
<dbReference type="GeneID" id="4848200"/>
<dbReference type="RefSeq" id="WP_011845216.1">
    <property type="nucleotide sequence ID" value="NZ_CP109831.1"/>
</dbReference>
<evidence type="ECO:0000313" key="4">
    <source>
        <dbReference type="EMBL" id="UYU19679.1"/>
    </source>
</evidence>
<proteinExistence type="inferred from homology"/>
<evidence type="ECO:0000313" key="5">
    <source>
        <dbReference type="Proteomes" id="UP001156196"/>
    </source>
</evidence>
<dbReference type="AlphaFoldDB" id="A0AAX3ECW9"/>
<accession>A0AAX3ECW9</accession>
<reference evidence="4" key="1">
    <citation type="submission" date="2022-10" db="EMBL/GenBank/DDBJ databases">
        <title>Complete genome of Methanoculleus submarinus DSM 15122.</title>
        <authorList>
            <person name="Chen S.-C."/>
            <person name="Lai S.-J."/>
            <person name="You Y.-T."/>
        </authorList>
    </citation>
    <scope>NUCLEOTIDE SEQUENCE</scope>
    <source>
        <strain evidence="4">DSM 15122</strain>
    </source>
</reference>
<feature type="domain" description="Flavodoxin-like" evidence="3">
    <location>
        <begin position="2"/>
        <end position="154"/>
    </location>
</feature>
<evidence type="ECO:0000256" key="1">
    <source>
        <dbReference type="ARBA" id="ARBA00001966"/>
    </source>
</evidence>
<dbReference type="PROSITE" id="PS00201">
    <property type="entry name" value="FLAVODOXIN"/>
    <property type="match status" value="1"/>
</dbReference>
<keyword evidence="5" id="KW-1185">Reference proteome</keyword>
<gene>
    <name evidence="4" type="ORF">OH143_06190</name>
</gene>
<dbReference type="GO" id="GO:0009055">
    <property type="term" value="F:electron transfer activity"/>
    <property type="evidence" value="ECO:0007669"/>
    <property type="project" value="InterPro"/>
</dbReference>
<organism evidence="4 5">
    <name type="scientific">Methanoculleus submarinus</name>
    <dbReference type="NCBI Taxonomy" id="204050"/>
    <lineage>
        <taxon>Archaea</taxon>
        <taxon>Methanobacteriati</taxon>
        <taxon>Methanobacteriota</taxon>
        <taxon>Stenosarchaea group</taxon>
        <taxon>Methanomicrobia</taxon>
        <taxon>Methanomicrobiales</taxon>
        <taxon>Methanomicrobiaceae</taxon>
        <taxon>Methanoculleus</taxon>
    </lineage>
</organism>
<dbReference type="Gene3D" id="3.40.50.360">
    <property type="match status" value="1"/>
</dbReference>
<dbReference type="Pfam" id="PF03358">
    <property type="entry name" value="FMN_red"/>
    <property type="match status" value="1"/>
</dbReference>
<dbReference type="EMBL" id="CP109831">
    <property type="protein sequence ID" value="UYU19679.1"/>
    <property type="molecule type" value="Genomic_DNA"/>
</dbReference>
<comment type="similarity">
    <text evidence="2">Belongs to the SsuE family. Isf subfamily.</text>
</comment>